<evidence type="ECO:0000313" key="3">
    <source>
        <dbReference type="Proteomes" id="UP001232445"/>
    </source>
</evidence>
<comment type="caution">
    <text evidence="2">The sequence shown here is derived from an EMBL/GenBank/DDBJ whole genome shotgun (WGS) entry which is preliminary data.</text>
</comment>
<dbReference type="EMBL" id="JAUSUQ010000028">
    <property type="protein sequence ID" value="MDQ0341032.1"/>
    <property type="molecule type" value="Genomic_DNA"/>
</dbReference>
<proteinExistence type="predicted"/>
<sequence>MDKENVYPEKAVITPANEHDRSQLEVLVDEKEAMYVFDHGYVNYETLIVSLIKGSFLLLALRKGSDTQIETFEVPKDSPILSESMVLLGTPQ</sequence>
<dbReference type="Proteomes" id="UP001232445">
    <property type="component" value="Unassembled WGS sequence"/>
</dbReference>
<gene>
    <name evidence="2" type="ORF">J2S00_003876</name>
</gene>
<keyword evidence="3" id="KW-1185">Reference proteome</keyword>
<protein>
    <submittedName>
        <fullName evidence="2">IS5 family transposase</fullName>
    </submittedName>
</protein>
<reference evidence="2 3" key="1">
    <citation type="submission" date="2023-07" db="EMBL/GenBank/DDBJ databases">
        <title>Genomic Encyclopedia of Type Strains, Phase IV (KMG-IV): sequencing the most valuable type-strain genomes for metagenomic binning, comparative biology and taxonomic classification.</title>
        <authorList>
            <person name="Goeker M."/>
        </authorList>
    </citation>
    <scope>NUCLEOTIDE SEQUENCE [LARGE SCALE GENOMIC DNA]</scope>
    <source>
        <strain evidence="2 3">DSM 17740</strain>
    </source>
</reference>
<dbReference type="InterPro" id="IPR002559">
    <property type="entry name" value="Transposase_11"/>
</dbReference>
<dbReference type="RefSeq" id="WP_307343654.1">
    <property type="nucleotide sequence ID" value="NZ_JAUSUQ010000028.1"/>
</dbReference>
<evidence type="ECO:0000259" key="1">
    <source>
        <dbReference type="Pfam" id="PF01609"/>
    </source>
</evidence>
<name>A0ABU0CY02_9BACI</name>
<accession>A0ABU0CY02</accession>
<organism evidence="2 3">
    <name type="scientific">Caldalkalibacillus uzonensis</name>
    <dbReference type="NCBI Taxonomy" id="353224"/>
    <lineage>
        <taxon>Bacteria</taxon>
        <taxon>Bacillati</taxon>
        <taxon>Bacillota</taxon>
        <taxon>Bacilli</taxon>
        <taxon>Bacillales</taxon>
        <taxon>Bacillaceae</taxon>
        <taxon>Caldalkalibacillus</taxon>
    </lineage>
</organism>
<feature type="domain" description="Transposase IS4-like" evidence="1">
    <location>
        <begin position="2"/>
        <end position="68"/>
    </location>
</feature>
<evidence type="ECO:0000313" key="2">
    <source>
        <dbReference type="EMBL" id="MDQ0341032.1"/>
    </source>
</evidence>
<dbReference type="Pfam" id="PF01609">
    <property type="entry name" value="DDE_Tnp_1"/>
    <property type="match status" value="1"/>
</dbReference>